<feature type="chain" id="PRO_5043027901" description="YycO" evidence="1">
    <location>
        <begin position="24"/>
        <end position="239"/>
    </location>
</feature>
<keyword evidence="1" id="KW-0732">Signal</keyword>
<dbReference type="SUPFAM" id="SSF54001">
    <property type="entry name" value="Cysteine proteinases"/>
    <property type="match status" value="1"/>
</dbReference>
<sequence length="239" mass="26172">MKKMLFVLLLLTLAVPTSISALGQDEGALLDRVLGVYPDVTKEQLLTEIDSASRVTKQPREAILNQMYTELRTKMVEPQMSIASSGDKGNGAYQLASSSKGDVFFETASTIGIPHGHVGIYYTPDFIVESVPSTGVRKVKLIDKRVDSGSKILTLKKEYASSAARSAAADWANTRIGEKYSYNFATNRLTSCSGDKNCSKLVWCSFKEKANIDIDQDGGLGVYPIDIRDSSMFITLKSY</sequence>
<proteinExistence type="predicted"/>
<comment type="caution">
    <text evidence="2">The sequence shown here is derived from an EMBL/GenBank/DDBJ whole genome shotgun (WGS) entry which is preliminary data.</text>
</comment>
<feature type="signal peptide" evidence="1">
    <location>
        <begin position="1"/>
        <end position="23"/>
    </location>
</feature>
<evidence type="ECO:0000313" key="3">
    <source>
        <dbReference type="Proteomes" id="UP000552038"/>
    </source>
</evidence>
<dbReference type="InterPro" id="IPR038765">
    <property type="entry name" value="Papain-like_cys_pep_sf"/>
</dbReference>
<organism evidence="2 3">
    <name type="scientific">Paenibacillus alvei</name>
    <name type="common">Bacillus alvei</name>
    <dbReference type="NCBI Taxonomy" id="44250"/>
    <lineage>
        <taxon>Bacteria</taxon>
        <taxon>Bacillati</taxon>
        <taxon>Bacillota</taxon>
        <taxon>Bacilli</taxon>
        <taxon>Bacillales</taxon>
        <taxon>Paenibacillaceae</taxon>
        <taxon>Paenibacillus</taxon>
    </lineage>
</organism>
<dbReference type="InterPro" id="IPR024453">
    <property type="entry name" value="Peptidase_C92"/>
</dbReference>
<gene>
    <name evidence="2" type="ORF">HMI46_01800</name>
</gene>
<dbReference type="EMBL" id="JABFOR010000001">
    <property type="protein sequence ID" value="NOJ69291.1"/>
    <property type="molecule type" value="Genomic_DNA"/>
</dbReference>
<evidence type="ECO:0008006" key="4">
    <source>
        <dbReference type="Google" id="ProtNLM"/>
    </source>
</evidence>
<dbReference type="RefSeq" id="WP_163977088.1">
    <property type="nucleotide sequence ID" value="NZ_JABFOR010000001.1"/>
</dbReference>
<dbReference type="Gene3D" id="3.90.1720.10">
    <property type="entry name" value="endopeptidase domain like (from Nostoc punctiforme)"/>
    <property type="match status" value="1"/>
</dbReference>
<dbReference type="Proteomes" id="UP000552038">
    <property type="component" value="Unassembled WGS sequence"/>
</dbReference>
<protein>
    <recommendedName>
        <fullName evidence="4">YycO</fullName>
    </recommendedName>
</protein>
<dbReference type="Pfam" id="PF05708">
    <property type="entry name" value="Peptidase_C92"/>
    <property type="match status" value="1"/>
</dbReference>
<accession>A0AAP7DH43</accession>
<reference evidence="2 3" key="1">
    <citation type="submission" date="2020-05" db="EMBL/GenBank/DDBJ databases">
        <title>Whole genome sequencing and identification of novel metabolites from Paenibacillus alvei strain JR949.</title>
        <authorList>
            <person name="Rajendhran J."/>
            <person name="Sree Pranav P."/>
            <person name="Mahalakshmi B."/>
            <person name="Karthikeyan R."/>
        </authorList>
    </citation>
    <scope>NUCLEOTIDE SEQUENCE [LARGE SCALE GENOMIC DNA]</scope>
    <source>
        <strain evidence="2 3">JR949</strain>
    </source>
</reference>
<dbReference type="AlphaFoldDB" id="A0AAP7DH43"/>
<evidence type="ECO:0000313" key="2">
    <source>
        <dbReference type="EMBL" id="NOJ69291.1"/>
    </source>
</evidence>
<evidence type="ECO:0000256" key="1">
    <source>
        <dbReference type="SAM" id="SignalP"/>
    </source>
</evidence>
<name>A0AAP7DH43_PAEAL</name>